<evidence type="ECO:0000259" key="2">
    <source>
        <dbReference type="PROSITE" id="PS50838"/>
    </source>
</evidence>
<evidence type="ECO:0000313" key="3">
    <source>
        <dbReference type="EMBL" id="MBZ3870746.1"/>
    </source>
</evidence>
<dbReference type="GO" id="GO:0005634">
    <property type="term" value="C:nucleus"/>
    <property type="evidence" value="ECO:0007669"/>
    <property type="project" value="TreeGrafter"/>
</dbReference>
<reference evidence="3" key="1">
    <citation type="submission" date="2020-03" db="EMBL/GenBank/DDBJ databases">
        <title>Studies in the Genomics of Life Span.</title>
        <authorList>
            <person name="Glass D."/>
        </authorList>
    </citation>
    <scope>NUCLEOTIDE SEQUENCE</scope>
    <source>
        <strain evidence="3">SUZIE</strain>
        <tissue evidence="3">Muscle</tissue>
    </source>
</reference>
<dbReference type="Proteomes" id="UP001166674">
    <property type="component" value="Unassembled WGS sequence"/>
</dbReference>
<dbReference type="PROSITE" id="PS50838">
    <property type="entry name" value="MAGE"/>
    <property type="match status" value="1"/>
</dbReference>
<accession>A0AA41MF49</accession>
<gene>
    <name evidence="3" type="ORF">SUZIE_109475</name>
</gene>
<comment type="caution">
    <text evidence="3">The sequence shown here is derived from an EMBL/GenBank/DDBJ whole genome shotgun (WGS) entry which is preliminary data.</text>
</comment>
<keyword evidence="4" id="KW-1185">Reference proteome</keyword>
<dbReference type="InterPro" id="IPR002190">
    <property type="entry name" value="MHD_dom"/>
</dbReference>
<dbReference type="InterPro" id="IPR037445">
    <property type="entry name" value="MAGE"/>
</dbReference>
<dbReference type="PANTHER" id="PTHR11736">
    <property type="entry name" value="MELANOMA-ASSOCIATED ANTIGEN MAGE ANTIGEN"/>
    <property type="match status" value="1"/>
</dbReference>
<dbReference type="InterPro" id="IPR041898">
    <property type="entry name" value="MAGE_WH1"/>
</dbReference>
<dbReference type="SMART" id="SM01373">
    <property type="entry name" value="MAGE"/>
    <property type="match status" value="1"/>
</dbReference>
<dbReference type="FunFam" id="1.10.10.1200:FF:000007">
    <property type="entry name" value="Melanoma-associated antigen C2"/>
    <property type="match status" value="1"/>
</dbReference>
<evidence type="ECO:0000313" key="4">
    <source>
        <dbReference type="Proteomes" id="UP001166674"/>
    </source>
</evidence>
<keyword evidence="1" id="KW-0825">Tumor antigen</keyword>
<protein>
    <submittedName>
        <fullName evidence="3">Melanoma-associated antigen B10</fullName>
    </submittedName>
</protein>
<proteinExistence type="predicted"/>
<evidence type="ECO:0000256" key="1">
    <source>
        <dbReference type="ARBA" id="ARBA00084104"/>
    </source>
</evidence>
<dbReference type="EMBL" id="JAATJV010152000">
    <property type="protein sequence ID" value="MBZ3870746.1"/>
    <property type="molecule type" value="Genomic_DNA"/>
</dbReference>
<dbReference type="GO" id="GO:0000122">
    <property type="term" value="P:negative regulation of transcription by RNA polymerase II"/>
    <property type="evidence" value="ECO:0007669"/>
    <property type="project" value="TreeGrafter"/>
</dbReference>
<sequence>MSKLLQQKTSPSLPPVFTSKIPARVHLLLQQSVIKNNLEEPHLPWLLLLQLFHNTTANGYTNHQVEGKPNASQAIIEHWDKGLLDHKVTLLVCYLLYKYGIKEPITNANMLKNVIQMYKNHNSEILKQASVHLELVLDMKEVDWNKNIYILINKLELNHNAKVNDNEVYPRPAC</sequence>
<dbReference type="PANTHER" id="PTHR11736:SF36">
    <property type="entry name" value="MELANOMA-ASSOCIATED ANTIGEN B10"/>
    <property type="match status" value="1"/>
</dbReference>
<name>A0AA41MF49_SCICA</name>
<dbReference type="AlphaFoldDB" id="A0AA41MF49"/>
<organism evidence="3 4">
    <name type="scientific">Sciurus carolinensis</name>
    <name type="common">Eastern gray squirrel</name>
    <dbReference type="NCBI Taxonomy" id="30640"/>
    <lineage>
        <taxon>Eukaryota</taxon>
        <taxon>Metazoa</taxon>
        <taxon>Chordata</taxon>
        <taxon>Craniata</taxon>
        <taxon>Vertebrata</taxon>
        <taxon>Euteleostomi</taxon>
        <taxon>Mammalia</taxon>
        <taxon>Eutheria</taxon>
        <taxon>Euarchontoglires</taxon>
        <taxon>Glires</taxon>
        <taxon>Rodentia</taxon>
        <taxon>Sciuromorpha</taxon>
        <taxon>Sciuridae</taxon>
        <taxon>Sciurinae</taxon>
        <taxon>Sciurini</taxon>
        <taxon>Sciurus</taxon>
    </lineage>
</organism>
<dbReference type="Gene3D" id="1.10.10.1200">
    <property type="entry name" value="MAGE homology domain, winged helix WH1 motif"/>
    <property type="match status" value="1"/>
</dbReference>
<feature type="domain" description="MAGE" evidence="2">
    <location>
        <begin position="84"/>
        <end position="174"/>
    </location>
</feature>